<evidence type="ECO:0000313" key="1">
    <source>
        <dbReference type="EMBL" id="SFP85255.1"/>
    </source>
</evidence>
<sequence length="37" mass="4050">MENLTYSELVEITGGSSTTYSWGKAVGEFIKGFLDAF</sequence>
<dbReference type="EMBL" id="FOXH01000006">
    <property type="protein sequence ID" value="SFP85255.1"/>
    <property type="molecule type" value="Genomic_DNA"/>
</dbReference>
<accession>A0A1I5TQE1</accession>
<name>A0A1I5TQE1_9BACT</name>
<proteinExistence type="predicted"/>
<dbReference type="Proteomes" id="UP000199306">
    <property type="component" value="Unassembled WGS sequence"/>
</dbReference>
<keyword evidence="2" id="KW-1185">Reference proteome</keyword>
<protein>
    <submittedName>
        <fullName evidence="1">Uncharacterized protein</fullName>
    </submittedName>
</protein>
<dbReference type="AlphaFoldDB" id="A0A1I5TQE1"/>
<evidence type="ECO:0000313" key="2">
    <source>
        <dbReference type="Proteomes" id="UP000199306"/>
    </source>
</evidence>
<reference evidence="1 2" key="1">
    <citation type="submission" date="2016-10" db="EMBL/GenBank/DDBJ databases">
        <authorList>
            <person name="de Groot N.N."/>
        </authorList>
    </citation>
    <scope>NUCLEOTIDE SEQUENCE [LARGE SCALE GENOMIC DNA]</scope>
    <source>
        <strain evidence="2">E92,LMG 26720,CCM 7988</strain>
    </source>
</reference>
<organism evidence="1 2">
    <name type="scientific">Pseudarcicella hirudinis</name>
    <dbReference type="NCBI Taxonomy" id="1079859"/>
    <lineage>
        <taxon>Bacteria</taxon>
        <taxon>Pseudomonadati</taxon>
        <taxon>Bacteroidota</taxon>
        <taxon>Cytophagia</taxon>
        <taxon>Cytophagales</taxon>
        <taxon>Flectobacillaceae</taxon>
        <taxon>Pseudarcicella</taxon>
    </lineage>
</organism>
<gene>
    <name evidence="1" type="ORF">SAMN04515674_106153</name>
</gene>
<dbReference type="STRING" id="1079859.SAMN04515674_106153"/>